<comment type="caution">
    <text evidence="2">The sequence shown here is derived from an EMBL/GenBank/DDBJ whole genome shotgun (WGS) entry which is preliminary data.</text>
</comment>
<evidence type="ECO:0000313" key="2">
    <source>
        <dbReference type="EMBL" id="KAJ4135300.1"/>
    </source>
</evidence>
<proteinExistence type="predicted"/>
<dbReference type="PANTHER" id="PTHR34414:SF1">
    <property type="entry name" value="SUBTILISIN-LIKE SERINE PROTEASE"/>
    <property type="match status" value="1"/>
</dbReference>
<dbReference type="Proteomes" id="UP001152024">
    <property type="component" value="Unassembled WGS sequence"/>
</dbReference>
<feature type="transmembrane region" description="Helical" evidence="1">
    <location>
        <begin position="222"/>
        <end position="243"/>
    </location>
</feature>
<dbReference type="EMBL" id="JAOQBH010000006">
    <property type="protein sequence ID" value="KAJ4135300.1"/>
    <property type="molecule type" value="Genomic_DNA"/>
</dbReference>
<dbReference type="Pfam" id="PF20246">
    <property type="entry name" value="DUF6601"/>
    <property type="match status" value="1"/>
</dbReference>
<evidence type="ECO:0000256" key="1">
    <source>
        <dbReference type="SAM" id="Phobius"/>
    </source>
</evidence>
<keyword evidence="1" id="KW-1133">Transmembrane helix</keyword>
<dbReference type="InterPro" id="IPR046536">
    <property type="entry name" value="DUF6601"/>
</dbReference>
<reference evidence="2" key="1">
    <citation type="submission" date="2022-09" db="EMBL/GenBank/DDBJ databases">
        <title>Fusarium specimens isolated from Avocado Roots.</title>
        <authorList>
            <person name="Stajich J."/>
            <person name="Roper C."/>
            <person name="Heimlech-Rivalta G."/>
        </authorList>
    </citation>
    <scope>NUCLEOTIDE SEQUENCE</scope>
    <source>
        <strain evidence="2">CF00095</strain>
    </source>
</reference>
<feature type="transmembrane region" description="Helical" evidence="1">
    <location>
        <begin position="263"/>
        <end position="286"/>
    </location>
</feature>
<keyword evidence="1" id="KW-0472">Membrane</keyword>
<evidence type="ECO:0000313" key="3">
    <source>
        <dbReference type="Proteomes" id="UP001152024"/>
    </source>
</evidence>
<gene>
    <name evidence="2" type="ORF">NW768_004924</name>
</gene>
<dbReference type="PANTHER" id="PTHR34414">
    <property type="entry name" value="HET DOMAIN-CONTAINING PROTEIN-RELATED"/>
    <property type="match status" value="1"/>
</dbReference>
<keyword evidence="3" id="KW-1185">Reference proteome</keyword>
<name>A0ABQ8RIA7_FUSEQ</name>
<evidence type="ECO:0008006" key="4">
    <source>
        <dbReference type="Google" id="ProtNLM"/>
    </source>
</evidence>
<keyword evidence="1" id="KW-0812">Transmembrane</keyword>
<organism evidence="2 3">
    <name type="scientific">Fusarium equiseti</name>
    <name type="common">Fusarium scirpi</name>
    <dbReference type="NCBI Taxonomy" id="61235"/>
    <lineage>
        <taxon>Eukaryota</taxon>
        <taxon>Fungi</taxon>
        <taxon>Dikarya</taxon>
        <taxon>Ascomycota</taxon>
        <taxon>Pezizomycotina</taxon>
        <taxon>Sordariomycetes</taxon>
        <taxon>Hypocreomycetidae</taxon>
        <taxon>Hypocreales</taxon>
        <taxon>Nectriaceae</taxon>
        <taxon>Fusarium</taxon>
        <taxon>Fusarium incarnatum-equiseti species complex</taxon>
    </lineage>
</organism>
<accession>A0ABQ8RIA7</accession>
<sequence>MEQILAPPFSPGHQLLAPMDSDYLPGFPYISLKDPIRVVEFIERELCSDILDVMSDKLWWMSKQDSGNISPLHRQRVKGREIIISEDPKLHLVWIEDRIYMKPLPQYLLSHRFWEDYLTSQNERIRESALGFLRTFTKLIRHESDFRIAQEPCLSLIPPNITWKDFCRWASEVTRVQDGQVSERYRYGEIRLTRLNFYAPFLLRRSAYQRVHYQYSAYFTRFYGPILFTLAIFSLVLSGFQVLGSVPDGMDGYNARAVYTAGVIVSVGFMLITICMSLYLGVLVAFKITREWRVALRDRRLRHLEEGQA</sequence>
<protein>
    <recommendedName>
        <fullName evidence="4">Subtilisin-like serine protease</fullName>
    </recommendedName>
</protein>